<dbReference type="AlphaFoldDB" id="A0A6J8EU91"/>
<feature type="repeat" description="TPR" evidence="2">
    <location>
        <begin position="600"/>
        <end position="633"/>
    </location>
</feature>
<evidence type="ECO:0000259" key="4">
    <source>
        <dbReference type="Pfam" id="PF20266"/>
    </source>
</evidence>
<dbReference type="PANTHER" id="PTHR10656">
    <property type="entry name" value="CELL FATE DETERMINING PROTEIN MAB21-RELATED"/>
    <property type="match status" value="1"/>
</dbReference>
<feature type="domain" description="Mab-21-like nucleotidyltransferase" evidence="3">
    <location>
        <begin position="165"/>
        <end position="233"/>
    </location>
</feature>
<keyword evidence="2" id="KW-0802">TPR repeat</keyword>
<dbReference type="Proteomes" id="UP000507470">
    <property type="component" value="Unassembled WGS sequence"/>
</dbReference>
<dbReference type="InterPro" id="IPR046903">
    <property type="entry name" value="Mab-21-like_nuc_Trfase"/>
</dbReference>
<dbReference type="SUPFAM" id="SSF48452">
    <property type="entry name" value="TPR-like"/>
    <property type="match status" value="1"/>
</dbReference>
<dbReference type="Pfam" id="PF20266">
    <property type="entry name" value="Mab-21_C"/>
    <property type="match status" value="1"/>
</dbReference>
<sequence length="647" mass="75870">MSLSLNFYKYLCQKIGSEEVVKIRRLTCIIDDLGVQGPDDQITSGSKGEGLHLKGSDYDVMFIDFLFKVYESDRDIVPQYGRYIPLIMETDDTHPCFTQLRLLDNHDLNLDSEKKWVNIFLGRKASSKRYRLYLKDQFSYIFGVASTNIINIHGPCISDPGETHDFAFCLKCDKWISQAQPWIIRSRRTWPSSDLISKIVSCGVLYVPIGFKGSSNEKLQWRISFSVAEKILIFSFNHVQLLCYALLKILVKETVEKDEDLKSLLCSYFLKTLMFWMLEESDPSMWRPDKMIPCFMSCLKRLIYCVDYSTLLHYFIPDYNLFYLRFDEVKKEKTTRFLKNLFEKGIYCFARSETLFDTMRLSFNATDSLIARCISTLYEMTNTVYSHPPRHFKRLHHFLRHSNTKISRSIFFVMLSFAHQCVPQMSQDQPRSNNKHKYYKYKRDQSHLLIGTNSDAVTGWLLLASFFYVHGNYLLSLDIINYALRKCTNEKMYPWQNGLDQNQENLLRLLNQEELSTLSKAFTVRYPKFIYNSPISPHEMQLSLHEQSFPFHPTIFAHFLSFLCYYHLPEIRSCRQSLILLLETFMQYLTSGQCNPFSVSILLTCLGICYQMIGETYEARTCFHRASQLDEHNLTSAAMRLSNCNVY</sequence>
<proteinExistence type="inferred from homology"/>
<dbReference type="InterPro" id="IPR019734">
    <property type="entry name" value="TPR_rpt"/>
</dbReference>
<dbReference type="EMBL" id="CACVKT020009705">
    <property type="protein sequence ID" value="CAC5423065.1"/>
    <property type="molecule type" value="Genomic_DNA"/>
</dbReference>
<dbReference type="Pfam" id="PF03281">
    <property type="entry name" value="Mab-21"/>
    <property type="match status" value="1"/>
</dbReference>
<evidence type="ECO:0000256" key="2">
    <source>
        <dbReference type="PROSITE-ProRule" id="PRU00339"/>
    </source>
</evidence>
<evidence type="ECO:0000256" key="1">
    <source>
        <dbReference type="ARBA" id="ARBA00008307"/>
    </source>
</evidence>
<dbReference type="SMART" id="SM01265">
    <property type="entry name" value="Mab-21"/>
    <property type="match status" value="1"/>
</dbReference>
<gene>
    <name evidence="5" type="ORF">MCOR_55074</name>
</gene>
<protein>
    <submittedName>
        <fullName evidence="5">Uncharacterized protein</fullName>
    </submittedName>
</protein>
<feature type="domain" description="Mab-21-like HhH/H2TH-like" evidence="4">
    <location>
        <begin position="243"/>
        <end position="333"/>
    </location>
</feature>
<keyword evidence="6" id="KW-1185">Reference proteome</keyword>
<dbReference type="InterPro" id="IPR046906">
    <property type="entry name" value="Mab-21_HhH/H2TH-like"/>
</dbReference>
<dbReference type="PROSITE" id="PS50005">
    <property type="entry name" value="TPR"/>
    <property type="match status" value="1"/>
</dbReference>
<accession>A0A6J8EU91</accession>
<organism evidence="5 6">
    <name type="scientific">Mytilus coruscus</name>
    <name type="common">Sea mussel</name>
    <dbReference type="NCBI Taxonomy" id="42192"/>
    <lineage>
        <taxon>Eukaryota</taxon>
        <taxon>Metazoa</taxon>
        <taxon>Spiralia</taxon>
        <taxon>Lophotrochozoa</taxon>
        <taxon>Mollusca</taxon>
        <taxon>Bivalvia</taxon>
        <taxon>Autobranchia</taxon>
        <taxon>Pteriomorphia</taxon>
        <taxon>Mytilida</taxon>
        <taxon>Mytiloidea</taxon>
        <taxon>Mytilidae</taxon>
        <taxon>Mytilinae</taxon>
        <taxon>Mytilus</taxon>
    </lineage>
</organism>
<dbReference type="OrthoDB" id="5988859at2759"/>
<evidence type="ECO:0000313" key="6">
    <source>
        <dbReference type="Proteomes" id="UP000507470"/>
    </source>
</evidence>
<dbReference type="PANTHER" id="PTHR10656:SF69">
    <property type="entry name" value="MAB-21-LIKE HHH_H2TH-LIKE DOMAIN-CONTAINING PROTEIN"/>
    <property type="match status" value="1"/>
</dbReference>
<comment type="similarity">
    <text evidence="1">Belongs to the mab-21 family.</text>
</comment>
<name>A0A6J8EU91_MYTCO</name>
<dbReference type="Gene3D" id="1.10.1410.40">
    <property type="match status" value="1"/>
</dbReference>
<evidence type="ECO:0000313" key="5">
    <source>
        <dbReference type="EMBL" id="CAC5423065.1"/>
    </source>
</evidence>
<reference evidence="5 6" key="1">
    <citation type="submission" date="2020-06" db="EMBL/GenBank/DDBJ databases">
        <authorList>
            <person name="Li R."/>
            <person name="Bekaert M."/>
        </authorList>
    </citation>
    <scope>NUCLEOTIDE SEQUENCE [LARGE SCALE GENOMIC DNA]</scope>
    <source>
        <strain evidence="6">wild</strain>
    </source>
</reference>
<dbReference type="InterPro" id="IPR024810">
    <property type="entry name" value="MAB21L/cGLR"/>
</dbReference>
<dbReference type="SMART" id="SM00028">
    <property type="entry name" value="TPR"/>
    <property type="match status" value="2"/>
</dbReference>
<dbReference type="InterPro" id="IPR011990">
    <property type="entry name" value="TPR-like_helical_dom_sf"/>
</dbReference>
<evidence type="ECO:0000259" key="3">
    <source>
        <dbReference type="Pfam" id="PF03281"/>
    </source>
</evidence>